<dbReference type="RefSeq" id="WP_114642976.1">
    <property type="nucleotide sequence ID" value="NZ_JAACIO010000021.1"/>
</dbReference>
<accession>A0ABX9KF85</accession>
<sequence>MKSINKLPENFQDFEEARRDGFLTIKELKDSGKNIVGTFCTYTPKELIYAAGAVPVSLCSVSEETIPTAEKHLPKNLCPLIKASYGYALTDKCPYMYFADMIVGETTCDGKKKMYELLGELKDTYIMQLPQTQDKERGMDLWKEEVSRFKDKLEKKFNVSISKEKISEAISQINDERKLLKEFYSLGKLTPPPLSGYEMHKVLNGVSYTFDKKLQNEKIREIIENLKEIDRNKSSKVSVRAPRILITGCPIGGVAEKIIKPIEDAGAVVVSYENCGGAKNLDRLVDETIDPIQALAEKYISIPCSVMSPNTDREDLLKRLMDEYQIDGVVEVILQACHTYSVETHMIKRVVTKEKDVPYIALETDYSTGDTGQIKTRIEAFIEML</sequence>
<dbReference type="Gene3D" id="3.40.50.11900">
    <property type="match status" value="1"/>
</dbReference>
<dbReference type="PANTHER" id="PTHR30548">
    <property type="entry name" value="2-HYDROXYGLUTARYL-COA DEHYDRATASE, D-COMPONENT-RELATED"/>
    <property type="match status" value="1"/>
</dbReference>
<dbReference type="Proteomes" id="UP000263486">
    <property type="component" value="Unassembled WGS sequence"/>
</dbReference>
<evidence type="ECO:0000313" key="2">
    <source>
        <dbReference type="EMBL" id="REI40434.1"/>
    </source>
</evidence>
<dbReference type="PANTHER" id="PTHR30548:SF6">
    <property type="entry name" value="DEHYDRATASE SUBUNIT YJIM-RELATED"/>
    <property type="match status" value="1"/>
</dbReference>
<dbReference type="Gene3D" id="1.20.1270.370">
    <property type="match status" value="1"/>
</dbReference>
<name>A0ABX9KF85_9FUSO</name>
<organism evidence="2 3">
    <name type="scientific">Psychrilyobacter piezotolerans</name>
    <dbReference type="NCBI Taxonomy" id="2293438"/>
    <lineage>
        <taxon>Bacteria</taxon>
        <taxon>Fusobacteriati</taxon>
        <taxon>Fusobacteriota</taxon>
        <taxon>Fusobacteriia</taxon>
        <taxon>Fusobacteriales</taxon>
        <taxon>Fusobacteriaceae</taxon>
        <taxon>Psychrilyobacter</taxon>
    </lineage>
</organism>
<comment type="similarity">
    <text evidence="1">Belongs to the FldB/FldC dehydratase alpha/beta subunit family.</text>
</comment>
<proteinExistence type="inferred from homology"/>
<dbReference type="EMBL" id="QUAJ01000020">
    <property type="protein sequence ID" value="REI40434.1"/>
    <property type="molecule type" value="Genomic_DNA"/>
</dbReference>
<reference evidence="2 3" key="1">
    <citation type="submission" date="2018-08" db="EMBL/GenBank/DDBJ databases">
        <title>Draft genome sequence of Psychrilyobacter sp. strain SD5 isolated from Black Sea water.</title>
        <authorList>
            <person name="Yadav S."/>
            <person name="Villanueva L."/>
            <person name="Damste J.S.S."/>
        </authorList>
    </citation>
    <scope>NUCLEOTIDE SEQUENCE [LARGE SCALE GENOMIC DNA]</scope>
    <source>
        <strain evidence="2 3">SD5</strain>
    </source>
</reference>
<protein>
    <submittedName>
        <fullName evidence="2">2-hydroxyacyl-CoA dehydratase</fullName>
    </submittedName>
</protein>
<dbReference type="InterPro" id="IPR047678">
    <property type="entry name" value="YjiM-like"/>
</dbReference>
<dbReference type="Gene3D" id="3.40.50.11890">
    <property type="match status" value="1"/>
</dbReference>
<keyword evidence="3" id="KW-1185">Reference proteome</keyword>
<dbReference type="InterPro" id="IPR010327">
    <property type="entry name" value="FldB/FldC_alpha/beta"/>
</dbReference>
<evidence type="ECO:0000256" key="1">
    <source>
        <dbReference type="ARBA" id="ARBA00005806"/>
    </source>
</evidence>
<comment type="caution">
    <text evidence="2">The sequence shown here is derived from an EMBL/GenBank/DDBJ whole genome shotgun (WGS) entry which is preliminary data.</text>
</comment>
<dbReference type="NCBIfam" id="NF040772">
    <property type="entry name" value="double_cubane"/>
    <property type="match status" value="1"/>
</dbReference>
<evidence type="ECO:0000313" key="3">
    <source>
        <dbReference type="Proteomes" id="UP000263486"/>
    </source>
</evidence>
<dbReference type="Pfam" id="PF06050">
    <property type="entry name" value="HGD-D"/>
    <property type="match status" value="1"/>
</dbReference>
<gene>
    <name evidence="2" type="ORF">DYH56_11280</name>
</gene>